<dbReference type="EMBL" id="JACHND010000001">
    <property type="protein sequence ID" value="MBB4704134.1"/>
    <property type="molecule type" value="Genomic_DNA"/>
</dbReference>
<accession>A0A7W7DCR4</accession>
<evidence type="ECO:0000313" key="1">
    <source>
        <dbReference type="EMBL" id="MBB4704134.1"/>
    </source>
</evidence>
<reference evidence="1 2" key="1">
    <citation type="submission" date="2020-08" db="EMBL/GenBank/DDBJ databases">
        <title>Sequencing the genomes of 1000 actinobacteria strains.</title>
        <authorList>
            <person name="Klenk H.-P."/>
        </authorList>
    </citation>
    <scope>NUCLEOTIDE SEQUENCE [LARGE SCALE GENOMIC DNA]</scope>
    <source>
        <strain evidence="1 2">DSM 45784</strain>
    </source>
</reference>
<dbReference type="Proteomes" id="UP000542210">
    <property type="component" value="Unassembled WGS sequence"/>
</dbReference>
<dbReference type="RefSeq" id="WP_184884993.1">
    <property type="nucleotide sequence ID" value="NZ_BOOV01000002.1"/>
</dbReference>
<gene>
    <name evidence="1" type="ORF">BJ982_005678</name>
</gene>
<organism evidence="1 2">
    <name type="scientific">Sphaerisporangium siamense</name>
    <dbReference type="NCBI Taxonomy" id="795645"/>
    <lineage>
        <taxon>Bacteria</taxon>
        <taxon>Bacillati</taxon>
        <taxon>Actinomycetota</taxon>
        <taxon>Actinomycetes</taxon>
        <taxon>Streptosporangiales</taxon>
        <taxon>Streptosporangiaceae</taxon>
        <taxon>Sphaerisporangium</taxon>
    </lineage>
</organism>
<dbReference type="AlphaFoldDB" id="A0A7W7DCR4"/>
<name>A0A7W7DCR4_9ACTN</name>
<keyword evidence="2" id="KW-1185">Reference proteome</keyword>
<comment type="caution">
    <text evidence="1">The sequence shown here is derived from an EMBL/GenBank/DDBJ whole genome shotgun (WGS) entry which is preliminary data.</text>
</comment>
<evidence type="ECO:0000313" key="2">
    <source>
        <dbReference type="Proteomes" id="UP000542210"/>
    </source>
</evidence>
<sequence>MPGFPAIGVIEVKSPHVLECDTPSGGALELGQGIGHGPRLALAPAYPPGERTTARAAWRTYLGRLAERLRERLG</sequence>
<protein>
    <submittedName>
        <fullName evidence="1">Uncharacterized protein</fullName>
    </submittedName>
</protein>
<proteinExistence type="predicted"/>